<dbReference type="AlphaFoldDB" id="A0A6J4PJB0"/>
<gene>
    <name evidence="1" type="ORF">AVDCRST_MAG82-1004</name>
</gene>
<reference evidence="1" key="1">
    <citation type="submission" date="2020-02" db="EMBL/GenBank/DDBJ databases">
        <authorList>
            <person name="Meier V. D."/>
        </authorList>
    </citation>
    <scope>NUCLEOTIDE SEQUENCE</scope>
    <source>
        <strain evidence="1">AVDCRST_MAG82</strain>
    </source>
</reference>
<dbReference type="EMBL" id="CADCVA010000138">
    <property type="protein sequence ID" value="CAA9414425.1"/>
    <property type="molecule type" value="Genomic_DNA"/>
</dbReference>
<organism evidence="1">
    <name type="scientific">uncultured Rubrobacteraceae bacterium</name>
    <dbReference type="NCBI Taxonomy" id="349277"/>
    <lineage>
        <taxon>Bacteria</taxon>
        <taxon>Bacillati</taxon>
        <taxon>Actinomycetota</taxon>
        <taxon>Rubrobacteria</taxon>
        <taxon>Rubrobacterales</taxon>
        <taxon>Rubrobacteraceae</taxon>
        <taxon>environmental samples</taxon>
    </lineage>
</organism>
<accession>A0A6J4PJB0</accession>
<name>A0A6J4PJB0_9ACTN</name>
<feature type="non-terminal residue" evidence="1">
    <location>
        <position position="1"/>
    </location>
</feature>
<evidence type="ECO:0000313" key="1">
    <source>
        <dbReference type="EMBL" id="CAA9414425.1"/>
    </source>
</evidence>
<protein>
    <submittedName>
        <fullName evidence="1">Uncharacterized protein</fullName>
    </submittedName>
</protein>
<sequence>AEIEVLTKERGLGSGGLRAGRISRRLRRKV</sequence>
<proteinExistence type="predicted"/>